<dbReference type="AlphaFoldDB" id="A0A096C193"/>
<dbReference type="EMBL" id="JRNR01000075">
    <property type="protein sequence ID" value="KGF48767.1"/>
    <property type="molecule type" value="Genomic_DNA"/>
</dbReference>
<accession>A0A096C193</accession>
<feature type="transmembrane region" description="Helical" evidence="1">
    <location>
        <begin position="54"/>
        <end position="73"/>
    </location>
</feature>
<evidence type="ECO:0000256" key="1">
    <source>
        <dbReference type="SAM" id="Phobius"/>
    </source>
</evidence>
<dbReference type="RefSeq" id="WP_036883683.1">
    <property type="nucleotide sequence ID" value="NZ_JRNR01000075.1"/>
</dbReference>
<keyword evidence="1" id="KW-0812">Transmembrane</keyword>
<protein>
    <submittedName>
        <fullName evidence="2">Uncharacterized protein</fullName>
    </submittedName>
</protein>
<reference evidence="2 3" key="1">
    <citation type="submission" date="2014-07" db="EMBL/GenBank/DDBJ databases">
        <authorList>
            <person name="McCorrison J."/>
            <person name="Sanka R."/>
            <person name="Torralba M."/>
            <person name="Gillis M."/>
            <person name="Haft D.H."/>
            <person name="Methe B."/>
            <person name="Sutton G."/>
            <person name="Nelson K.E."/>
        </authorList>
    </citation>
    <scope>NUCLEOTIDE SEQUENCE [LARGE SCALE GENOMIC DNA]</scope>
    <source>
        <strain evidence="2 3">DNF00882</strain>
    </source>
</reference>
<keyword evidence="1" id="KW-1133">Transmembrane helix</keyword>
<keyword evidence="1" id="KW-0472">Membrane</keyword>
<name>A0A096C193_9BACT</name>
<evidence type="ECO:0000313" key="2">
    <source>
        <dbReference type="EMBL" id="KGF48767.1"/>
    </source>
</evidence>
<organism evidence="2 3">
    <name type="scientific">Prevotella disiens DNF00882</name>
    <dbReference type="NCBI Taxonomy" id="1401075"/>
    <lineage>
        <taxon>Bacteria</taxon>
        <taxon>Pseudomonadati</taxon>
        <taxon>Bacteroidota</taxon>
        <taxon>Bacteroidia</taxon>
        <taxon>Bacteroidales</taxon>
        <taxon>Prevotellaceae</taxon>
        <taxon>Prevotella</taxon>
    </lineage>
</organism>
<evidence type="ECO:0000313" key="3">
    <source>
        <dbReference type="Proteomes" id="UP000029538"/>
    </source>
</evidence>
<proteinExistence type="predicted"/>
<dbReference type="Proteomes" id="UP000029538">
    <property type="component" value="Unassembled WGS sequence"/>
</dbReference>
<gene>
    <name evidence="2" type="ORF">HMPREF0654_07870</name>
</gene>
<sequence length="102" mass="11831">MSTIDFTQRESEKKQRSNIAMSGICLLRSIRHMALAIADLAVWCHERVIKRYPLIVVTVVIIASVLMSMVQIGKARAERDKLSHELYVMKQKTEQLENIKYR</sequence>
<comment type="caution">
    <text evidence="2">The sequence shown here is derived from an EMBL/GenBank/DDBJ whole genome shotgun (WGS) entry which is preliminary data.</text>
</comment>